<feature type="transmembrane region" description="Helical" evidence="8">
    <location>
        <begin position="446"/>
        <end position="465"/>
    </location>
</feature>
<dbReference type="InterPro" id="IPR011701">
    <property type="entry name" value="MFS"/>
</dbReference>
<evidence type="ECO:0000313" key="10">
    <source>
        <dbReference type="EMBL" id="OHV32164.1"/>
    </source>
</evidence>
<dbReference type="NCBIfam" id="TIGR00711">
    <property type="entry name" value="efflux_EmrB"/>
    <property type="match status" value="1"/>
</dbReference>
<feature type="transmembrane region" description="Helical" evidence="8">
    <location>
        <begin position="276"/>
        <end position="300"/>
    </location>
</feature>
<evidence type="ECO:0000256" key="2">
    <source>
        <dbReference type="ARBA" id="ARBA00022448"/>
    </source>
</evidence>
<organism evidence="10 11">
    <name type="scientific">Parafrankia soli</name>
    <dbReference type="NCBI Taxonomy" id="2599596"/>
    <lineage>
        <taxon>Bacteria</taxon>
        <taxon>Bacillati</taxon>
        <taxon>Actinomycetota</taxon>
        <taxon>Actinomycetes</taxon>
        <taxon>Frankiales</taxon>
        <taxon>Frankiaceae</taxon>
        <taxon>Parafrankia</taxon>
    </lineage>
</organism>
<dbReference type="InterPro" id="IPR036259">
    <property type="entry name" value="MFS_trans_sf"/>
</dbReference>
<evidence type="ECO:0000259" key="9">
    <source>
        <dbReference type="PROSITE" id="PS50850"/>
    </source>
</evidence>
<name>A0A1S1QIP2_9ACTN</name>
<dbReference type="PANTHER" id="PTHR42718:SF42">
    <property type="entry name" value="EXPORT PROTEIN"/>
    <property type="match status" value="1"/>
</dbReference>
<feature type="transmembrane region" description="Helical" evidence="8">
    <location>
        <begin position="306"/>
        <end position="327"/>
    </location>
</feature>
<dbReference type="RefSeq" id="WP_071062510.1">
    <property type="nucleotide sequence ID" value="NZ_MAXA01000158.1"/>
</dbReference>
<dbReference type="CDD" id="cd17321">
    <property type="entry name" value="MFS_MMR_MDR_like"/>
    <property type="match status" value="1"/>
</dbReference>
<comment type="caution">
    <text evidence="10">The sequence shown here is derived from an EMBL/GenBank/DDBJ whole genome shotgun (WGS) entry which is preliminary data.</text>
</comment>
<dbReference type="Gene3D" id="1.20.1250.20">
    <property type="entry name" value="MFS general substrate transporter like domains"/>
    <property type="match status" value="1"/>
</dbReference>
<feature type="region of interest" description="Disordered" evidence="7">
    <location>
        <begin position="497"/>
        <end position="523"/>
    </location>
</feature>
<feature type="transmembrane region" description="Helical" evidence="8">
    <location>
        <begin position="112"/>
        <end position="133"/>
    </location>
</feature>
<dbReference type="Proteomes" id="UP000179769">
    <property type="component" value="Unassembled WGS sequence"/>
</dbReference>
<feature type="transmembrane region" description="Helical" evidence="8">
    <location>
        <begin position="174"/>
        <end position="195"/>
    </location>
</feature>
<keyword evidence="6 8" id="KW-0472">Membrane</keyword>
<feature type="compositionally biased region" description="Pro residues" evidence="7">
    <location>
        <begin position="508"/>
        <end position="523"/>
    </location>
</feature>
<dbReference type="PROSITE" id="PS50850">
    <property type="entry name" value="MFS"/>
    <property type="match status" value="1"/>
</dbReference>
<dbReference type="InterPro" id="IPR004638">
    <property type="entry name" value="EmrB-like"/>
</dbReference>
<feature type="domain" description="Major facilitator superfamily (MFS) profile" evidence="9">
    <location>
        <begin position="21"/>
        <end position="469"/>
    </location>
</feature>
<feature type="transmembrane region" description="Helical" evidence="8">
    <location>
        <begin position="20"/>
        <end position="43"/>
    </location>
</feature>
<feature type="transmembrane region" description="Helical" evidence="8">
    <location>
        <begin position="233"/>
        <end position="255"/>
    </location>
</feature>
<feature type="transmembrane region" description="Helical" evidence="8">
    <location>
        <begin position="339"/>
        <end position="357"/>
    </location>
</feature>
<keyword evidence="2" id="KW-0813">Transport</keyword>
<feature type="transmembrane region" description="Helical" evidence="8">
    <location>
        <begin position="55"/>
        <end position="75"/>
    </location>
</feature>
<dbReference type="GO" id="GO:0005886">
    <property type="term" value="C:plasma membrane"/>
    <property type="evidence" value="ECO:0007669"/>
    <property type="project" value="UniProtKB-SubCell"/>
</dbReference>
<accession>A0A1S1QIP2</accession>
<dbReference type="Pfam" id="PF07690">
    <property type="entry name" value="MFS_1"/>
    <property type="match status" value="1"/>
</dbReference>
<gene>
    <name evidence="10" type="ORF">BBK14_15815</name>
</gene>
<comment type="subcellular location">
    <subcellularLocation>
        <location evidence="1">Cell membrane</location>
        <topology evidence="1">Multi-pass membrane protein</topology>
    </subcellularLocation>
</comment>
<keyword evidence="3" id="KW-1003">Cell membrane</keyword>
<dbReference type="OrthoDB" id="7375466at2"/>
<feature type="transmembrane region" description="Helical" evidence="8">
    <location>
        <begin position="87"/>
        <end position="106"/>
    </location>
</feature>
<dbReference type="Gene3D" id="1.20.1720.10">
    <property type="entry name" value="Multidrug resistance protein D"/>
    <property type="match status" value="1"/>
</dbReference>
<evidence type="ECO:0000256" key="4">
    <source>
        <dbReference type="ARBA" id="ARBA00022692"/>
    </source>
</evidence>
<evidence type="ECO:0000256" key="7">
    <source>
        <dbReference type="SAM" id="MobiDB-lite"/>
    </source>
</evidence>
<evidence type="ECO:0000256" key="8">
    <source>
        <dbReference type="SAM" id="Phobius"/>
    </source>
</evidence>
<proteinExistence type="predicted"/>
<dbReference type="EMBL" id="MAXA01000158">
    <property type="protein sequence ID" value="OHV32164.1"/>
    <property type="molecule type" value="Genomic_DNA"/>
</dbReference>
<feature type="transmembrane region" description="Helical" evidence="8">
    <location>
        <begin position="145"/>
        <end position="168"/>
    </location>
</feature>
<dbReference type="AlphaFoldDB" id="A0A1S1QIP2"/>
<keyword evidence="5 8" id="KW-1133">Transmembrane helix</keyword>
<dbReference type="PANTHER" id="PTHR42718">
    <property type="entry name" value="MAJOR FACILITATOR SUPERFAMILY MULTIDRUG TRANSPORTER MFSC"/>
    <property type="match status" value="1"/>
</dbReference>
<protein>
    <submittedName>
        <fullName evidence="10">MFS transporter</fullName>
    </submittedName>
</protein>
<evidence type="ECO:0000256" key="6">
    <source>
        <dbReference type="ARBA" id="ARBA00023136"/>
    </source>
</evidence>
<feature type="transmembrane region" description="Helical" evidence="8">
    <location>
        <begin position="416"/>
        <end position="434"/>
    </location>
</feature>
<evidence type="ECO:0000313" key="11">
    <source>
        <dbReference type="Proteomes" id="UP000179769"/>
    </source>
</evidence>
<evidence type="ECO:0000256" key="1">
    <source>
        <dbReference type="ARBA" id="ARBA00004651"/>
    </source>
</evidence>
<keyword evidence="4 8" id="KW-0812">Transmembrane</keyword>
<sequence>MAVEAGEVGRLTLAGRQGRWVVAAAVLGSALASIDATVVGIALPALGRAFDADLAALQWVVNGYALALAGLLLVGGSLGDRYGRRRVFVVGVVWFALMSLVCGLAPNVEILVAARALQGVGAALLTPASLAILQASFDEADRGRAIGAWTGLGGVATAAGPFLGGWLIEAFSWRLIFLINLPLAAVVAVVAVRHVPESHNPDVRGRPDLLGGALVTAGLVGVVFALIDGPASGWTSAPVLVGLVGGVALLAGFVAREHRAADPVVPLEMFASRQFTAANAVTFLQYAALGGALFLLPIQLQQVSGFSPLAAGTALLPVTVMMLLFSARAGALATRIGPRLPMTVGPVVAGAGLLLVTRAGPDAFYLTDVLPGAVVLGLGLATCVAPLTSTTLAAVPAHHAGAASAVNNDVARTGGLVAVAVLPALAGLGGTAYLDPALFDRGFRRAMVISALVCAAGGLVAALGIRNPRRPATELPAAERASARIGRQAGERVCCPLDAPGLRATPGPGSPAGPPAVPGGPAG</sequence>
<dbReference type="InterPro" id="IPR020846">
    <property type="entry name" value="MFS_dom"/>
</dbReference>
<feature type="transmembrane region" description="Helical" evidence="8">
    <location>
        <begin position="207"/>
        <end position="227"/>
    </location>
</feature>
<dbReference type="GO" id="GO:0022857">
    <property type="term" value="F:transmembrane transporter activity"/>
    <property type="evidence" value="ECO:0007669"/>
    <property type="project" value="InterPro"/>
</dbReference>
<keyword evidence="11" id="KW-1185">Reference proteome</keyword>
<reference evidence="11" key="1">
    <citation type="submission" date="2016-07" db="EMBL/GenBank/DDBJ databases">
        <title>Frankia sp. NRRL B-16219 Genome sequencing.</title>
        <authorList>
            <person name="Ghodhbane-Gtari F."/>
            <person name="Swanson E."/>
            <person name="Gueddou A."/>
            <person name="Louati M."/>
            <person name="Nouioui I."/>
            <person name="Hezbri K."/>
            <person name="Abebe-Akele F."/>
            <person name="Simpson S."/>
            <person name="Morris K."/>
            <person name="Thomas K."/>
            <person name="Gtari M."/>
            <person name="Tisa L.S."/>
        </authorList>
    </citation>
    <scope>NUCLEOTIDE SEQUENCE [LARGE SCALE GENOMIC DNA]</scope>
    <source>
        <strain evidence="11">NRRL B-16219</strain>
    </source>
</reference>
<evidence type="ECO:0000256" key="3">
    <source>
        <dbReference type="ARBA" id="ARBA00022475"/>
    </source>
</evidence>
<dbReference type="SUPFAM" id="SSF103473">
    <property type="entry name" value="MFS general substrate transporter"/>
    <property type="match status" value="1"/>
</dbReference>
<feature type="transmembrane region" description="Helical" evidence="8">
    <location>
        <begin position="369"/>
        <end position="395"/>
    </location>
</feature>
<evidence type="ECO:0000256" key="5">
    <source>
        <dbReference type="ARBA" id="ARBA00022989"/>
    </source>
</evidence>